<dbReference type="InterPro" id="IPR052517">
    <property type="entry name" value="GlcG_carb_metab_protein"/>
</dbReference>
<protein>
    <submittedName>
        <fullName evidence="1">GlcG protein</fullName>
    </submittedName>
</protein>
<evidence type="ECO:0000313" key="1">
    <source>
        <dbReference type="EMBL" id="ART80200.1"/>
    </source>
</evidence>
<dbReference type="Gene3D" id="3.30.450.150">
    <property type="entry name" value="Haem-degrading domain"/>
    <property type="match status" value="1"/>
</dbReference>
<dbReference type="PANTHER" id="PTHR34309">
    <property type="entry name" value="SLR1406 PROTEIN"/>
    <property type="match status" value="1"/>
</dbReference>
<accession>A0A1Y0CY08</accession>
<sequence>MSTVTLDQALTITRGALARAAEISAAPLTVAVLDSAGYVVSIQRQDGASLLRPDIAKGKAWGAVALGRSSRGLAEVAEARPTFMSAVNVMAQGHIIPAPGGVLIRDAQNNIIGAVGISGDTPDVDEICAVAGVELAELVADCK</sequence>
<dbReference type="SUPFAM" id="SSF143744">
    <property type="entry name" value="GlcG-like"/>
    <property type="match status" value="1"/>
</dbReference>
<dbReference type="RefSeq" id="WP_086964066.1">
    <property type="nucleotide sequence ID" value="NZ_CP021376.1"/>
</dbReference>
<dbReference type="PANTHER" id="PTHR34309:SF10">
    <property type="entry name" value="SLR1406 PROTEIN"/>
    <property type="match status" value="1"/>
</dbReference>
<proteinExistence type="predicted"/>
<dbReference type="KEGG" id="ocm:CBP12_08590"/>
<dbReference type="InterPro" id="IPR038084">
    <property type="entry name" value="PduO/GlcC-like_sf"/>
</dbReference>
<reference evidence="2" key="1">
    <citation type="submission" date="2017-05" db="EMBL/GenBank/DDBJ databases">
        <authorList>
            <person name="Sung H."/>
        </authorList>
    </citation>
    <scope>NUCLEOTIDE SEQUENCE [LARGE SCALE GENOMIC DNA]</scope>
    <source>
        <strain evidence="2">AMac2203</strain>
    </source>
</reference>
<organism evidence="1 2">
    <name type="scientific">Oceanisphaera avium</name>
    <dbReference type="NCBI Taxonomy" id="1903694"/>
    <lineage>
        <taxon>Bacteria</taxon>
        <taxon>Pseudomonadati</taxon>
        <taxon>Pseudomonadota</taxon>
        <taxon>Gammaproteobacteria</taxon>
        <taxon>Aeromonadales</taxon>
        <taxon>Aeromonadaceae</taxon>
        <taxon>Oceanisphaera</taxon>
    </lineage>
</organism>
<dbReference type="Proteomes" id="UP000243793">
    <property type="component" value="Chromosome"/>
</dbReference>
<dbReference type="EMBL" id="CP021376">
    <property type="protein sequence ID" value="ART80200.1"/>
    <property type="molecule type" value="Genomic_DNA"/>
</dbReference>
<evidence type="ECO:0000313" key="2">
    <source>
        <dbReference type="Proteomes" id="UP000243793"/>
    </source>
</evidence>
<dbReference type="InterPro" id="IPR005624">
    <property type="entry name" value="PduO/GlcC-like"/>
</dbReference>
<dbReference type="Pfam" id="PF03928">
    <property type="entry name" value="HbpS-like"/>
    <property type="match status" value="1"/>
</dbReference>
<dbReference type="OrthoDB" id="9815788at2"/>
<keyword evidence="2" id="KW-1185">Reference proteome</keyword>
<gene>
    <name evidence="1" type="ORF">CBP12_08590</name>
</gene>
<name>A0A1Y0CY08_9GAMM</name>
<dbReference type="AlphaFoldDB" id="A0A1Y0CY08"/>